<proteinExistence type="predicted"/>
<name>A0A438HFS3_VITVI</name>
<evidence type="ECO:0000313" key="1">
    <source>
        <dbReference type="EMBL" id="RVW83219.1"/>
    </source>
</evidence>
<sequence length="100" mass="11976">MVETSQDWLKKPVLHYGHTVPLFTPLQELHLLSGVWVWRLFFANLDKDGFIDSTLEQPIYEIEWAQARFDQPNLLDERRLRVVDHVRPIRERWLVPLENG</sequence>
<protein>
    <submittedName>
        <fullName evidence="1">Uncharacterized protein</fullName>
    </submittedName>
</protein>
<organism evidence="1 2">
    <name type="scientific">Vitis vinifera</name>
    <name type="common">Grape</name>
    <dbReference type="NCBI Taxonomy" id="29760"/>
    <lineage>
        <taxon>Eukaryota</taxon>
        <taxon>Viridiplantae</taxon>
        <taxon>Streptophyta</taxon>
        <taxon>Embryophyta</taxon>
        <taxon>Tracheophyta</taxon>
        <taxon>Spermatophyta</taxon>
        <taxon>Magnoliopsida</taxon>
        <taxon>eudicotyledons</taxon>
        <taxon>Gunneridae</taxon>
        <taxon>Pentapetalae</taxon>
        <taxon>rosids</taxon>
        <taxon>Vitales</taxon>
        <taxon>Vitaceae</taxon>
        <taxon>Viteae</taxon>
        <taxon>Vitis</taxon>
    </lineage>
</organism>
<dbReference type="AlphaFoldDB" id="A0A438HFS3"/>
<gene>
    <name evidence="1" type="ORF">CK203_044988</name>
</gene>
<accession>A0A438HFS3</accession>
<dbReference type="EMBL" id="QGNW01000231">
    <property type="protein sequence ID" value="RVW83219.1"/>
    <property type="molecule type" value="Genomic_DNA"/>
</dbReference>
<reference evidence="1 2" key="1">
    <citation type="journal article" date="2018" name="PLoS Genet.">
        <title>Population sequencing reveals clonal diversity and ancestral inbreeding in the grapevine cultivar Chardonnay.</title>
        <authorList>
            <person name="Roach M.J."/>
            <person name="Johnson D.L."/>
            <person name="Bohlmann J."/>
            <person name="van Vuuren H.J."/>
            <person name="Jones S.J."/>
            <person name="Pretorius I.S."/>
            <person name="Schmidt S.A."/>
            <person name="Borneman A.R."/>
        </authorList>
    </citation>
    <scope>NUCLEOTIDE SEQUENCE [LARGE SCALE GENOMIC DNA]</scope>
    <source>
        <strain evidence="2">cv. Chardonnay</strain>
        <tissue evidence="1">Leaf</tissue>
    </source>
</reference>
<dbReference type="Proteomes" id="UP000288805">
    <property type="component" value="Unassembled WGS sequence"/>
</dbReference>
<evidence type="ECO:0000313" key="2">
    <source>
        <dbReference type="Proteomes" id="UP000288805"/>
    </source>
</evidence>
<comment type="caution">
    <text evidence="1">The sequence shown here is derived from an EMBL/GenBank/DDBJ whole genome shotgun (WGS) entry which is preliminary data.</text>
</comment>